<gene>
    <name evidence="1" type="ORF">OWV82_015143</name>
</gene>
<dbReference type="EMBL" id="CM051401">
    <property type="protein sequence ID" value="KAJ4712989.1"/>
    <property type="molecule type" value="Genomic_DNA"/>
</dbReference>
<reference evidence="1 2" key="1">
    <citation type="journal article" date="2023" name="Science">
        <title>Complex scaffold remodeling in plant triterpene biosynthesis.</title>
        <authorList>
            <person name="De La Pena R."/>
            <person name="Hodgson H."/>
            <person name="Liu J.C."/>
            <person name="Stephenson M.J."/>
            <person name="Martin A.C."/>
            <person name="Owen C."/>
            <person name="Harkess A."/>
            <person name="Leebens-Mack J."/>
            <person name="Jimenez L.E."/>
            <person name="Osbourn A."/>
            <person name="Sattely E.S."/>
        </authorList>
    </citation>
    <scope>NUCLEOTIDE SEQUENCE [LARGE SCALE GENOMIC DNA]</scope>
    <source>
        <strain evidence="2">cv. JPN11</strain>
        <tissue evidence="1">Leaf</tissue>
    </source>
</reference>
<proteinExistence type="predicted"/>
<accession>A0ACC1XND9</accession>
<protein>
    <submittedName>
        <fullName evidence="1">DUF810 domain-containing protein</fullName>
    </submittedName>
</protein>
<sequence>MMEQHLSLLERYRRDRRQLIEFLLSSGSGLIKELRPPSGSLSNIDFDTLSADYIIHCLKSGGVVDVSEASKKYFDESAYPISIHSQFGDSYFLISDPALAGSPPRRVPPPISVKQTTNHASCSSGLKDPVNAENPAMSMNEHGLKYKAGPPTPMRPAGNTGIPPLGLPSLKTGLSDDDLRETAYELFLASMLFSGIEVYSAEERKKEKNSKFLSGLKSKRDKIHLQSQSSERRSKLVDIIRVQMQISEALDACIRRNLIQLATRKMCGQVDLPQISLGLLIGIFKSDFLNEKAYTQWKSRQANILEELLCFSAYVTTTEHLTVRSCLEKIRDTMEWDFKMSASGRVEVLSSIRQVALKLSSVSGQFGIESETYFWTAAYHLNIRLYEKLLFGMFDVLDECQLIEEADAIMPLLKLTWSTLGITQKLHHAIFAWVLFQQFVGTGEGMLLEYAVQELEKVSATEEDDGKEGQYMNSLGCLRKCNDREEKLSLVQAIFISISIWCDGKLQDYHLQFKKEPSNFKRVMTLASAVGVLTSSDCSEIKLTKLHTSNDNTARKLKKYVKKSIEAAFWQVENTINLESKVQRTHPLALLANELRSIAEREFSVFWPVIHDWCSEALMISAILLHQFYGERLKPFLQGVTSLSEDARSVLPAANQLDHYLTQLYASAFGKNGSQHHMNQLEHYQIGEACRSIILDWLIAQHAHIVEWTGRAFELEDWQPLSLQQRQAVSIIEVFRIIEETVDQFFGLNLPLEVIHLQALLSIIFHSLDAYLQRVLSQLVDQNCLYPSSPPLTRYEETVFPMVKKKLLEFTVLDENVSTKLNDLTIPKLCIRLNTLQYIQKQVGVLEDGIRKSWALVRPSVNHAWAKEESQESSEMDFLTSSEVVDELFITTLNIIQDTAVGAIRKFCDFVGARVVFWDLRDSFLSYIYRGSVESALLESFLPQIDTVLDNICGLIDDSLRDFVVLSICRASLKGYIWVLLEGGPSRSFSNSDIVMMEDDLGMLKEFFIADGEGLPRSLVEEEAKFAEEILQLFTLQSETLIRMLMSASEHISMELDLQKNGHMGLEDANTLVRVLCHKKDREASKFLKKQYHLPISSEYDDTPSSISTSSAFDLLKRSNSFHWTKNGQSSFKTMKKKLQKATSEIKNVAW</sequence>
<keyword evidence="2" id="KW-1185">Reference proteome</keyword>
<evidence type="ECO:0000313" key="1">
    <source>
        <dbReference type="EMBL" id="KAJ4712989.1"/>
    </source>
</evidence>
<organism evidence="1 2">
    <name type="scientific">Melia azedarach</name>
    <name type="common">Chinaberry tree</name>
    <dbReference type="NCBI Taxonomy" id="155640"/>
    <lineage>
        <taxon>Eukaryota</taxon>
        <taxon>Viridiplantae</taxon>
        <taxon>Streptophyta</taxon>
        <taxon>Embryophyta</taxon>
        <taxon>Tracheophyta</taxon>
        <taxon>Spermatophyta</taxon>
        <taxon>Magnoliopsida</taxon>
        <taxon>eudicotyledons</taxon>
        <taxon>Gunneridae</taxon>
        <taxon>Pentapetalae</taxon>
        <taxon>rosids</taxon>
        <taxon>malvids</taxon>
        <taxon>Sapindales</taxon>
        <taxon>Meliaceae</taxon>
        <taxon>Melia</taxon>
    </lineage>
</organism>
<name>A0ACC1XND9_MELAZ</name>
<dbReference type="Proteomes" id="UP001164539">
    <property type="component" value="Chromosome 8"/>
</dbReference>
<comment type="caution">
    <text evidence="1">The sequence shown here is derived from an EMBL/GenBank/DDBJ whole genome shotgun (WGS) entry which is preliminary data.</text>
</comment>
<evidence type="ECO:0000313" key="2">
    <source>
        <dbReference type="Proteomes" id="UP001164539"/>
    </source>
</evidence>